<dbReference type="GO" id="GO:0004748">
    <property type="term" value="F:ribonucleoside-diphosphate reductase activity, thioredoxin disulfide as acceptor"/>
    <property type="evidence" value="ECO:0007669"/>
    <property type="project" value="UniProtKB-EC"/>
</dbReference>
<comment type="similarity">
    <text evidence="2">Belongs to the ribonucleoside diphosphate reductase small chain family.</text>
</comment>
<keyword evidence="5" id="KW-0560">Oxidoreductase</keyword>
<evidence type="ECO:0000256" key="10">
    <source>
        <dbReference type="ARBA" id="ARBA00030749"/>
    </source>
</evidence>
<evidence type="ECO:0000256" key="6">
    <source>
        <dbReference type="ARBA" id="ARBA00023004"/>
    </source>
</evidence>
<name>A0A6G7KU82_ASF</name>
<organismHost>
    <name type="scientific">Ornithodoros</name>
    <name type="common">relapsing fever ticks</name>
    <dbReference type="NCBI Taxonomy" id="6937"/>
</organismHost>
<evidence type="ECO:0000256" key="1">
    <source>
        <dbReference type="ARBA" id="ARBA00001962"/>
    </source>
</evidence>
<dbReference type="InterPro" id="IPR030475">
    <property type="entry name" value="RNR_small_AS"/>
</dbReference>
<dbReference type="InterPro" id="IPR009078">
    <property type="entry name" value="Ferritin-like_SF"/>
</dbReference>
<dbReference type="GO" id="GO:0009263">
    <property type="term" value="P:deoxyribonucleotide biosynthetic process"/>
    <property type="evidence" value="ECO:0007669"/>
    <property type="project" value="UniProtKB-KW"/>
</dbReference>
<keyword evidence="7" id="KW-0215">Deoxyribonucleotide synthesis</keyword>
<dbReference type="SUPFAM" id="SSF47240">
    <property type="entry name" value="Ferritin-like"/>
    <property type="match status" value="1"/>
</dbReference>
<dbReference type="Pfam" id="PF00268">
    <property type="entry name" value="Ribonuc_red_sm"/>
    <property type="match status" value="1"/>
</dbReference>
<organismHost>
    <name type="scientific">Sus scrofa</name>
    <name type="common">Pig</name>
    <dbReference type="NCBI Taxonomy" id="9823"/>
</organismHost>
<evidence type="ECO:0000256" key="9">
    <source>
        <dbReference type="ARBA" id="ARBA00025859"/>
    </source>
</evidence>
<organismHost>
    <name type="scientific">Phacochoerus africanus</name>
    <name type="common">Warthog</name>
    <dbReference type="NCBI Taxonomy" id="41426"/>
</organismHost>
<evidence type="ECO:0000256" key="7">
    <source>
        <dbReference type="ARBA" id="ARBA00023116"/>
    </source>
</evidence>
<evidence type="ECO:0000256" key="4">
    <source>
        <dbReference type="ARBA" id="ARBA00014347"/>
    </source>
</evidence>
<proteinExistence type="inferred from homology"/>
<comment type="subunit">
    <text evidence="9">Heterotetramer composed of a homodimer of the large subunit (R1) and a homodimer of the small subunit (R2). Larger multisubunit protein complex are also active, composed of (R1)n(R2)n.</text>
</comment>
<dbReference type="CDD" id="cd01049">
    <property type="entry name" value="RNRR2"/>
    <property type="match status" value="1"/>
</dbReference>
<dbReference type="Gene3D" id="1.10.620.20">
    <property type="entry name" value="Ribonucleotide Reductase, subunit A"/>
    <property type="match status" value="1"/>
</dbReference>
<evidence type="ECO:0000256" key="3">
    <source>
        <dbReference type="ARBA" id="ARBA00012274"/>
    </source>
</evidence>
<dbReference type="EMBL" id="MN641877">
    <property type="protein sequence ID" value="QII88902.1"/>
    <property type="molecule type" value="Genomic_DNA"/>
</dbReference>
<protein>
    <recommendedName>
        <fullName evidence="4">Ribonucleoside-diphosphate reductase small chain</fullName>
        <ecNumber evidence="3">1.17.4.1</ecNumber>
    </recommendedName>
    <alternativeName>
        <fullName evidence="10">Ribonucleotide reductase small subunit</fullName>
    </alternativeName>
</protein>
<comment type="function">
    <text evidence="8">Ribonucleoside-diphosphate reductase holoenzyme provides the precursors necessary for viral DNA synthesis. Allows virus growth in non-dividing cells. Catalyzes the biosynthesis of deoxyribonucleotides from the corresponding ribonucleotides.</text>
</comment>
<evidence type="ECO:0000256" key="2">
    <source>
        <dbReference type="ARBA" id="ARBA00009303"/>
    </source>
</evidence>
<dbReference type="PANTHER" id="PTHR23409:SF18">
    <property type="entry name" value="RIBONUCLEOSIDE-DIPHOSPHATE REDUCTASE SUBUNIT M2"/>
    <property type="match status" value="1"/>
</dbReference>
<gene>
    <name evidence="11" type="primary">F334L</name>
</gene>
<organism evidence="11">
    <name type="scientific">African swine fever virus</name>
    <name type="common">ASFV</name>
    <dbReference type="NCBI Taxonomy" id="10497"/>
    <lineage>
        <taxon>Viruses</taxon>
        <taxon>Varidnaviria</taxon>
        <taxon>Bamfordvirae</taxon>
        <taxon>Nucleocytoviricota</taxon>
        <taxon>Pokkesviricetes</taxon>
        <taxon>Asfuvirales</taxon>
        <taxon>Asfarviridae</taxon>
        <taxon>Asfivirus</taxon>
        <taxon>Asfivirus haemorrhagiae</taxon>
    </lineage>
</organism>
<evidence type="ECO:0000313" key="11">
    <source>
        <dbReference type="EMBL" id="QII88902.1"/>
    </source>
</evidence>
<dbReference type="UniPathway" id="UPA00326"/>
<comment type="cofactor">
    <cofactor evidence="1">
        <name>Fe cation</name>
        <dbReference type="ChEBI" id="CHEBI:24875"/>
    </cofactor>
</comment>
<sequence>MKILIFISNMEELLIENSHRFTIFPIQHPECWNWYKKLESLTWTAQEVDMCKDIDDWEAMPKSQREFYKQILAFFVVADEIVIENLLTNFMREIKVKEVLYFYTMQAAQECVHSEAYSIQVKTLIPDEKEQQRIFSGIEKHPIIKKMAQWVRQWMDPTKNSLGERLVGFAAVEGILFQNHFVAIQFLKEQNIMPGLVSYNEFISRDEGVHCSFACFLISNYVYNIPEERIIHKILKEAVELVDEFINYAFDKARGRVPGFSKEMLFQYIRYFTDNLCFMMQCKSIYKVGNPFPQMTKFFLNEVEKTNFFELRPTQYQNCVKDDAFAFKLFLNDDHF</sequence>
<accession>A0A6G7KU82</accession>
<dbReference type="InterPro" id="IPR000358">
    <property type="entry name" value="RNR_small_fam"/>
</dbReference>
<organismHost>
    <name type="scientific">Ornithodoros moubata</name>
    <name type="common">Soft tick</name>
    <name type="synonym">Argasid tick</name>
    <dbReference type="NCBI Taxonomy" id="6938"/>
</organismHost>
<organismHost>
    <name type="scientific">Phacochoerus aethiopicus</name>
    <name type="common">Warthog</name>
    <dbReference type="NCBI Taxonomy" id="85517"/>
</organismHost>
<dbReference type="PANTHER" id="PTHR23409">
    <property type="entry name" value="RIBONUCLEOSIDE-DIPHOSPHATE REDUCTASE SMALL CHAIN"/>
    <property type="match status" value="1"/>
</dbReference>
<dbReference type="PROSITE" id="PS00368">
    <property type="entry name" value="RIBORED_SMALL"/>
    <property type="match status" value="1"/>
</dbReference>
<evidence type="ECO:0000256" key="5">
    <source>
        <dbReference type="ARBA" id="ARBA00023002"/>
    </source>
</evidence>
<reference evidence="11" key="1">
    <citation type="submission" date="2019-11" db="EMBL/GenBank/DDBJ databases">
        <authorList>
            <person name="Ndlovu S.S."/>
            <person name="Carulei O."/>
        </authorList>
    </citation>
    <scope>NUCLEOTIDE SEQUENCE [LARGE SCALE GENOMIC DNA]</scope>
    <source>
        <strain evidence="11">RSA_2_2004</strain>
    </source>
</reference>
<dbReference type="InterPro" id="IPR012348">
    <property type="entry name" value="RNR-like"/>
</dbReference>
<organismHost>
    <name type="scientific">Potamochoerus larvatus</name>
    <name type="common">Bushpig</name>
    <dbReference type="NCBI Taxonomy" id="273792"/>
</organismHost>
<keyword evidence="6" id="KW-0408">Iron</keyword>
<dbReference type="EC" id="1.17.4.1" evidence="3"/>
<dbReference type="InterPro" id="IPR033909">
    <property type="entry name" value="RNR_small"/>
</dbReference>
<evidence type="ECO:0000256" key="8">
    <source>
        <dbReference type="ARBA" id="ARBA00025523"/>
    </source>
</evidence>